<dbReference type="InterPro" id="IPR015915">
    <property type="entry name" value="Kelch-typ_b-propeller"/>
</dbReference>
<keyword evidence="2" id="KW-1185">Reference proteome</keyword>
<comment type="caution">
    <text evidence="1">The sequence shown here is derived from an EMBL/GenBank/DDBJ whole genome shotgun (WGS) entry which is preliminary data.</text>
</comment>
<accession>S9U1P4</accession>
<evidence type="ECO:0000313" key="1">
    <source>
        <dbReference type="EMBL" id="EPY24642.1"/>
    </source>
</evidence>
<dbReference type="EMBL" id="ATMH01007078">
    <property type="protein sequence ID" value="EPY24642.1"/>
    <property type="molecule type" value="Genomic_DNA"/>
</dbReference>
<organism evidence="1 2">
    <name type="scientific">Strigomonas culicis</name>
    <dbReference type="NCBI Taxonomy" id="28005"/>
    <lineage>
        <taxon>Eukaryota</taxon>
        <taxon>Discoba</taxon>
        <taxon>Euglenozoa</taxon>
        <taxon>Kinetoplastea</taxon>
        <taxon>Metakinetoplastina</taxon>
        <taxon>Trypanosomatida</taxon>
        <taxon>Trypanosomatidae</taxon>
        <taxon>Strigomonadinae</taxon>
        <taxon>Strigomonas</taxon>
    </lineage>
</organism>
<dbReference type="Pfam" id="PF24681">
    <property type="entry name" value="Kelch_KLHDC2_KLHL20_DRC7"/>
    <property type="match status" value="2"/>
</dbReference>
<gene>
    <name evidence="1" type="ORF">STCU_07078</name>
</gene>
<dbReference type="InterPro" id="IPR052637">
    <property type="entry name" value="KLHDC3-like"/>
</dbReference>
<dbReference type="GO" id="GO:0005737">
    <property type="term" value="C:cytoplasm"/>
    <property type="evidence" value="ECO:0007669"/>
    <property type="project" value="TreeGrafter"/>
</dbReference>
<dbReference type="OrthoDB" id="432528at2759"/>
<name>S9U1P4_9TRYP</name>
<dbReference type="Proteomes" id="UP000015354">
    <property type="component" value="Unassembled WGS sequence"/>
</dbReference>
<dbReference type="AlphaFoldDB" id="S9U1P4"/>
<dbReference type="GO" id="GO:0003682">
    <property type="term" value="F:chromatin binding"/>
    <property type="evidence" value="ECO:0007669"/>
    <property type="project" value="InterPro"/>
</dbReference>
<dbReference type="PANTHER" id="PTHR46461:SF2">
    <property type="entry name" value="ATTRACTIN"/>
    <property type="match status" value="1"/>
</dbReference>
<reference evidence="1 2" key="1">
    <citation type="journal article" date="2013" name="PLoS ONE">
        <title>Predicting the Proteins of Angomonas deanei, Strigomonas culicis and Their Respective Endosymbionts Reveals New Aspects of the Trypanosomatidae Family.</title>
        <authorList>
            <person name="Motta M.C."/>
            <person name="Martins A.C."/>
            <person name="de Souza S.S."/>
            <person name="Catta-Preta C.M."/>
            <person name="Silva R."/>
            <person name="Klein C.C."/>
            <person name="de Almeida L.G."/>
            <person name="de Lima Cunha O."/>
            <person name="Ciapina L.P."/>
            <person name="Brocchi M."/>
            <person name="Colabardini A.C."/>
            <person name="de Araujo Lima B."/>
            <person name="Machado C.R."/>
            <person name="de Almeida Soares C.M."/>
            <person name="Probst C.M."/>
            <person name="de Menezes C.B."/>
            <person name="Thompson C.E."/>
            <person name="Bartholomeu D.C."/>
            <person name="Gradia D.F."/>
            <person name="Pavoni D.P."/>
            <person name="Grisard E.C."/>
            <person name="Fantinatti-Garboggini F."/>
            <person name="Marchini F.K."/>
            <person name="Rodrigues-Luiz G.F."/>
            <person name="Wagner G."/>
            <person name="Goldman G.H."/>
            <person name="Fietto J.L."/>
            <person name="Elias M.C."/>
            <person name="Goldman M.H."/>
            <person name="Sagot M.F."/>
            <person name="Pereira M."/>
            <person name="Stoco P.H."/>
            <person name="de Mendonca-Neto R.P."/>
            <person name="Teixeira S.M."/>
            <person name="Maciel T.E."/>
            <person name="de Oliveira Mendes T.A."/>
            <person name="Urmenyi T.P."/>
            <person name="de Souza W."/>
            <person name="Schenkman S."/>
            <person name="de Vasconcelos A.T."/>
        </authorList>
    </citation>
    <scope>NUCLEOTIDE SEQUENCE [LARGE SCALE GENOMIC DNA]</scope>
</reference>
<proteinExistence type="predicted"/>
<dbReference type="Gene3D" id="2.120.10.80">
    <property type="entry name" value="Kelch-type beta propeller"/>
    <property type="match status" value="2"/>
</dbReference>
<dbReference type="InterPro" id="IPR011043">
    <property type="entry name" value="Gal_Oxase/kelch_b-propeller"/>
</dbReference>
<dbReference type="PANTHER" id="PTHR46461">
    <property type="entry name" value="KELCH DOMAIN-CONTAINING PROTEIN 3"/>
    <property type="match status" value="1"/>
</dbReference>
<dbReference type="SUPFAM" id="SSF50965">
    <property type="entry name" value="Galactose oxidase, central domain"/>
    <property type="match status" value="1"/>
</dbReference>
<protein>
    <submittedName>
        <fullName evidence="1">Kelch domain-containing protein 3</fullName>
    </submittedName>
</protein>
<sequence length="419" mass="46186">MMSTFLKRTLGPTCCASWAHVPPKGARPPAACCHSLTNYKNQSLILFGGGSTELISNRVYVFDLQTEAWREVPTINSEIVQPRVSHSAVIYEDKLIVYGGQDLHNPILYGDVLELDLKTWVWSAVHTAPSEPEGPGERRLHSAHVHGSRMYVVMGDFCHTSTVVWYLDLTDYTWHPVPSVLRSHSGSAHPFEMAMVPLSGHCAAVEGDTLYLFGGYAVSEATGSNVLYSSSLFQFDFESAEWAEVAVASGPRPYPRYASSMAVRDGKVYIFGGDANRSTMTAYFDDFWVLDTRAAPPRWRVVTYRPQCRAPTARSGHSYAVARNTLYIMGGEVPVADDVQYSAQLYRYPLGLSMDLSLRQNAALQIAASLPTRDTASLLPLSYGARQALQWAMGTVVSSSSDDFSLSQDTPTKCDLLLL</sequence>
<evidence type="ECO:0000313" key="2">
    <source>
        <dbReference type="Proteomes" id="UP000015354"/>
    </source>
</evidence>